<dbReference type="PRINTS" id="PR00094">
    <property type="entry name" value="ADENYLTKNASE"/>
</dbReference>
<name>A0A1G1VTS5_9BACT</name>
<comment type="caution">
    <text evidence="5">Lacks conserved residue(s) required for the propagation of feature annotation.</text>
</comment>
<sequence length="199" mass="23159">MRLNIVFYGPEGSGKGTQAKLVAEKLGIPHLVSGDLVRKYAEEDHGIMGRVCQEALEKGYYVADSEMYVLWKQRFKEDDTKKGWVLDGFPRNLTQAMFLERKVEKYGQDIDAVFFLDVTERESIRRLLARGRKNPDGSVHDSPERIKERLKYYAKGNKAVLRYYKKRNLLIHIDGERPIEKIHAEIMKTIKELKETEPQ</sequence>
<comment type="similarity">
    <text evidence="5 6">Belongs to the adenylate kinase family.</text>
</comment>
<dbReference type="PANTHER" id="PTHR23359">
    <property type="entry name" value="NUCLEOTIDE KINASE"/>
    <property type="match status" value="1"/>
</dbReference>
<keyword evidence="2 5" id="KW-0545">Nucleotide biosynthesis</keyword>
<keyword evidence="4 5" id="KW-0418">Kinase</keyword>
<dbReference type="PROSITE" id="PS00113">
    <property type="entry name" value="ADENYLATE_KINASE"/>
    <property type="match status" value="1"/>
</dbReference>
<comment type="caution">
    <text evidence="8">The sequence shown here is derived from an EMBL/GenBank/DDBJ whole genome shotgun (WGS) entry which is preliminary data.</text>
</comment>
<dbReference type="EC" id="2.7.4.3" evidence="5 7"/>
<keyword evidence="5" id="KW-0963">Cytoplasm</keyword>
<dbReference type="AlphaFoldDB" id="A0A1G1VTS5"/>
<feature type="binding site" evidence="5">
    <location>
        <position position="33"/>
    </location>
    <ligand>
        <name>AMP</name>
        <dbReference type="ChEBI" id="CHEBI:456215"/>
    </ligand>
</feature>
<dbReference type="GO" id="GO:0005737">
    <property type="term" value="C:cytoplasm"/>
    <property type="evidence" value="ECO:0007669"/>
    <property type="project" value="UniProtKB-SubCell"/>
</dbReference>
<dbReference type="Proteomes" id="UP000179233">
    <property type="component" value="Unassembled WGS sequence"/>
</dbReference>
<dbReference type="InterPro" id="IPR033690">
    <property type="entry name" value="Adenylat_kinase_CS"/>
</dbReference>
<feature type="binding site" evidence="5">
    <location>
        <begin position="60"/>
        <end position="62"/>
    </location>
    <ligand>
        <name>AMP</name>
        <dbReference type="ChEBI" id="CHEBI:456215"/>
    </ligand>
</feature>
<dbReference type="SUPFAM" id="SSF52540">
    <property type="entry name" value="P-loop containing nucleoside triphosphate hydrolases"/>
    <property type="match status" value="1"/>
</dbReference>
<dbReference type="GO" id="GO:0044209">
    <property type="term" value="P:AMP salvage"/>
    <property type="evidence" value="ECO:0007669"/>
    <property type="project" value="UniProtKB-UniRule"/>
</dbReference>
<comment type="domain">
    <text evidence="5">Consists of three domains, a large central CORE domain and two small peripheral domains, NMPbind and LID, which undergo movements during catalysis. The LID domain closes over the site of phosphoryl transfer upon ATP binding. Assembling and dissambling the active center during each catalytic cycle provides an effective means to prevent ATP hydrolysis.</text>
</comment>
<feature type="binding site" evidence="5">
    <location>
        <begin position="88"/>
        <end position="91"/>
    </location>
    <ligand>
        <name>AMP</name>
        <dbReference type="ChEBI" id="CHEBI:456215"/>
    </ligand>
</feature>
<accession>A0A1G1VTS5</accession>
<evidence type="ECO:0000256" key="1">
    <source>
        <dbReference type="ARBA" id="ARBA00022679"/>
    </source>
</evidence>
<organism evidence="8 9">
    <name type="scientific">Candidatus Chisholmbacteria bacterium RIFCSPHIGHO2_01_FULL_52_32</name>
    <dbReference type="NCBI Taxonomy" id="1797591"/>
    <lineage>
        <taxon>Bacteria</taxon>
        <taxon>Candidatus Chisholmiibacteriota</taxon>
    </lineage>
</organism>
<dbReference type="UniPathway" id="UPA00588">
    <property type="reaction ID" value="UER00649"/>
</dbReference>
<feature type="binding site" evidence="5">
    <location>
        <position position="149"/>
    </location>
    <ligand>
        <name>AMP</name>
        <dbReference type="ChEBI" id="CHEBI:456215"/>
    </ligand>
</feature>
<feature type="binding site" evidence="5">
    <location>
        <position position="132"/>
    </location>
    <ligand>
        <name>AMP</name>
        <dbReference type="ChEBI" id="CHEBI:456215"/>
    </ligand>
</feature>
<dbReference type="GO" id="GO:0005524">
    <property type="term" value="F:ATP binding"/>
    <property type="evidence" value="ECO:0007669"/>
    <property type="project" value="UniProtKB-UniRule"/>
</dbReference>
<dbReference type="CDD" id="cd01428">
    <property type="entry name" value="ADK"/>
    <property type="match status" value="1"/>
</dbReference>
<evidence type="ECO:0000256" key="4">
    <source>
        <dbReference type="ARBA" id="ARBA00022777"/>
    </source>
</evidence>
<evidence type="ECO:0000256" key="5">
    <source>
        <dbReference type="HAMAP-Rule" id="MF_00235"/>
    </source>
</evidence>
<evidence type="ECO:0000313" key="9">
    <source>
        <dbReference type="Proteomes" id="UP000179233"/>
    </source>
</evidence>
<evidence type="ECO:0000313" key="8">
    <source>
        <dbReference type="EMBL" id="OGY18833.1"/>
    </source>
</evidence>
<keyword evidence="5 7" id="KW-0067">ATP-binding</keyword>
<keyword evidence="3 5" id="KW-0547">Nucleotide-binding</keyword>
<evidence type="ECO:0000256" key="3">
    <source>
        <dbReference type="ARBA" id="ARBA00022741"/>
    </source>
</evidence>
<dbReference type="InterPro" id="IPR027417">
    <property type="entry name" value="P-loop_NTPase"/>
</dbReference>
<dbReference type="InterPro" id="IPR000850">
    <property type="entry name" value="Adenylat/UMP-CMP_kin"/>
</dbReference>
<feature type="binding site" evidence="5">
    <location>
        <position position="130"/>
    </location>
    <ligand>
        <name>ATP</name>
        <dbReference type="ChEBI" id="CHEBI:30616"/>
    </ligand>
</feature>
<feature type="binding site" evidence="5">
    <location>
        <position position="177"/>
    </location>
    <ligand>
        <name>ATP</name>
        <dbReference type="ChEBI" id="CHEBI:30616"/>
    </ligand>
</feature>
<comment type="subcellular location">
    <subcellularLocation>
        <location evidence="5 7">Cytoplasm</location>
    </subcellularLocation>
</comment>
<protein>
    <recommendedName>
        <fullName evidence="5 7">Adenylate kinase</fullName>
        <shortName evidence="5">AK</shortName>
        <ecNumber evidence="5 7">2.7.4.3</ecNumber>
    </recommendedName>
    <alternativeName>
        <fullName evidence="5">ATP-AMP transphosphorylase</fullName>
    </alternativeName>
    <alternativeName>
        <fullName evidence="5">ATP:AMP phosphotransferase</fullName>
    </alternativeName>
    <alternativeName>
        <fullName evidence="5">Adenylate monophosphate kinase</fullName>
    </alternativeName>
</protein>
<reference evidence="8 9" key="1">
    <citation type="journal article" date="2016" name="Nat. Commun.">
        <title>Thousands of microbial genomes shed light on interconnected biogeochemical processes in an aquifer system.</title>
        <authorList>
            <person name="Anantharaman K."/>
            <person name="Brown C.T."/>
            <person name="Hug L.A."/>
            <person name="Sharon I."/>
            <person name="Castelle C.J."/>
            <person name="Probst A.J."/>
            <person name="Thomas B.C."/>
            <person name="Singh A."/>
            <person name="Wilkins M.J."/>
            <person name="Karaoz U."/>
            <person name="Brodie E.L."/>
            <person name="Williams K.H."/>
            <person name="Hubbard S.S."/>
            <person name="Banfield J.F."/>
        </authorList>
    </citation>
    <scope>NUCLEOTIDE SEQUENCE [LARGE SCALE GENOMIC DNA]</scope>
</reference>
<evidence type="ECO:0000256" key="2">
    <source>
        <dbReference type="ARBA" id="ARBA00022727"/>
    </source>
</evidence>
<comment type="catalytic activity">
    <reaction evidence="5 7">
        <text>AMP + ATP = 2 ADP</text>
        <dbReference type="Rhea" id="RHEA:12973"/>
        <dbReference type="ChEBI" id="CHEBI:30616"/>
        <dbReference type="ChEBI" id="CHEBI:456215"/>
        <dbReference type="ChEBI" id="CHEBI:456216"/>
        <dbReference type="EC" id="2.7.4.3"/>
    </reaction>
</comment>
<comment type="function">
    <text evidence="5">Catalyzes the reversible transfer of the terminal phosphate group between ATP and AMP. Plays an important role in cellular energy homeostasis and in adenine nucleotide metabolism.</text>
</comment>
<comment type="pathway">
    <text evidence="5">Purine metabolism; AMP biosynthesis via salvage pathway; AMP from ADP: step 1/1.</text>
</comment>
<feature type="binding site" evidence="5">
    <location>
        <begin position="12"/>
        <end position="17"/>
    </location>
    <ligand>
        <name>ATP</name>
        <dbReference type="ChEBI" id="CHEBI:30616"/>
    </ligand>
</feature>
<dbReference type="EMBL" id="MHCJ01000003">
    <property type="protein sequence ID" value="OGY18833.1"/>
    <property type="molecule type" value="Genomic_DNA"/>
</dbReference>
<dbReference type="GO" id="GO:0004017">
    <property type="term" value="F:AMP kinase activity"/>
    <property type="evidence" value="ECO:0007669"/>
    <property type="project" value="UniProtKB-UniRule"/>
</dbReference>
<evidence type="ECO:0000256" key="6">
    <source>
        <dbReference type="RuleBase" id="RU003330"/>
    </source>
</evidence>
<dbReference type="Gene3D" id="3.40.50.300">
    <property type="entry name" value="P-loop containing nucleotide triphosphate hydrolases"/>
    <property type="match status" value="1"/>
</dbReference>
<gene>
    <name evidence="5" type="primary">adk</name>
    <name evidence="8" type="ORF">A2786_05070</name>
</gene>
<feature type="binding site" evidence="5">
    <location>
        <position position="95"/>
    </location>
    <ligand>
        <name>AMP</name>
        <dbReference type="ChEBI" id="CHEBI:456215"/>
    </ligand>
</feature>
<dbReference type="Pfam" id="PF00406">
    <property type="entry name" value="ADK"/>
    <property type="match status" value="1"/>
</dbReference>
<dbReference type="HAMAP" id="MF_00235">
    <property type="entry name" value="Adenylate_kinase_Adk"/>
    <property type="match status" value="1"/>
</dbReference>
<evidence type="ECO:0000256" key="7">
    <source>
        <dbReference type="RuleBase" id="RU003331"/>
    </source>
</evidence>
<keyword evidence="1 5" id="KW-0808">Transferase</keyword>
<feature type="binding site" evidence="5">
    <location>
        <position position="38"/>
    </location>
    <ligand>
        <name>AMP</name>
        <dbReference type="ChEBI" id="CHEBI:456215"/>
    </ligand>
</feature>
<comment type="subunit">
    <text evidence="5 7">Monomer.</text>
</comment>
<proteinExistence type="inferred from homology"/>